<dbReference type="AlphaFoldDB" id="A0AAN6VFF8"/>
<gene>
    <name evidence="1" type="ORF">C8A00DRAFT_46866</name>
</gene>
<evidence type="ECO:0000313" key="2">
    <source>
        <dbReference type="Proteomes" id="UP001302745"/>
    </source>
</evidence>
<reference evidence="1" key="1">
    <citation type="journal article" date="2023" name="Mol. Phylogenet. Evol.">
        <title>Genome-scale phylogeny and comparative genomics of the fungal order Sordariales.</title>
        <authorList>
            <person name="Hensen N."/>
            <person name="Bonometti L."/>
            <person name="Westerberg I."/>
            <person name="Brannstrom I.O."/>
            <person name="Guillou S."/>
            <person name="Cros-Aarteil S."/>
            <person name="Calhoun S."/>
            <person name="Haridas S."/>
            <person name="Kuo A."/>
            <person name="Mondo S."/>
            <person name="Pangilinan J."/>
            <person name="Riley R."/>
            <person name="LaButti K."/>
            <person name="Andreopoulos B."/>
            <person name="Lipzen A."/>
            <person name="Chen C."/>
            <person name="Yan M."/>
            <person name="Daum C."/>
            <person name="Ng V."/>
            <person name="Clum A."/>
            <person name="Steindorff A."/>
            <person name="Ohm R.A."/>
            <person name="Martin F."/>
            <person name="Silar P."/>
            <person name="Natvig D.O."/>
            <person name="Lalanne C."/>
            <person name="Gautier V."/>
            <person name="Ament-Velasquez S.L."/>
            <person name="Kruys A."/>
            <person name="Hutchinson M.I."/>
            <person name="Powell A.J."/>
            <person name="Barry K."/>
            <person name="Miller A.N."/>
            <person name="Grigoriev I.V."/>
            <person name="Debuchy R."/>
            <person name="Gladieux P."/>
            <person name="Hiltunen Thoren M."/>
            <person name="Johannesson H."/>
        </authorList>
    </citation>
    <scope>NUCLEOTIDE SEQUENCE</scope>
    <source>
        <strain evidence="1">CBS 538.74</strain>
    </source>
</reference>
<dbReference type="Proteomes" id="UP001302745">
    <property type="component" value="Unassembled WGS sequence"/>
</dbReference>
<comment type="caution">
    <text evidence="1">The sequence shown here is derived from an EMBL/GenBank/DDBJ whole genome shotgun (WGS) entry which is preliminary data.</text>
</comment>
<accession>A0AAN6VFF8</accession>
<reference evidence="1" key="2">
    <citation type="submission" date="2023-05" db="EMBL/GenBank/DDBJ databases">
        <authorList>
            <consortium name="Lawrence Berkeley National Laboratory"/>
            <person name="Steindorff A."/>
            <person name="Hensen N."/>
            <person name="Bonometti L."/>
            <person name="Westerberg I."/>
            <person name="Brannstrom I.O."/>
            <person name="Guillou S."/>
            <person name="Cros-Aarteil S."/>
            <person name="Calhoun S."/>
            <person name="Haridas S."/>
            <person name="Kuo A."/>
            <person name="Mondo S."/>
            <person name="Pangilinan J."/>
            <person name="Riley R."/>
            <person name="Labutti K."/>
            <person name="Andreopoulos B."/>
            <person name="Lipzen A."/>
            <person name="Chen C."/>
            <person name="Yanf M."/>
            <person name="Daum C."/>
            <person name="Ng V."/>
            <person name="Clum A."/>
            <person name="Ohm R."/>
            <person name="Martin F."/>
            <person name="Silar P."/>
            <person name="Natvig D."/>
            <person name="Lalanne C."/>
            <person name="Gautier V."/>
            <person name="Ament-Velasquez S.L."/>
            <person name="Kruys A."/>
            <person name="Hutchinson M.I."/>
            <person name="Powell A.J."/>
            <person name="Barry K."/>
            <person name="Miller A.N."/>
            <person name="Grigoriev I.V."/>
            <person name="Debuchy R."/>
            <person name="Gladieux P."/>
            <person name="Thoren M.H."/>
            <person name="Johannesson H."/>
        </authorList>
    </citation>
    <scope>NUCLEOTIDE SEQUENCE</scope>
    <source>
        <strain evidence="1">CBS 538.74</strain>
    </source>
</reference>
<evidence type="ECO:0000313" key="1">
    <source>
        <dbReference type="EMBL" id="KAK4149535.1"/>
    </source>
</evidence>
<name>A0AAN6VFF8_9PEZI</name>
<dbReference type="EMBL" id="MU857149">
    <property type="protein sequence ID" value="KAK4149535.1"/>
    <property type="molecule type" value="Genomic_DNA"/>
</dbReference>
<sequence>MIDIPGLGCPVTQDTLMASRQLYNALPPDAPFPEIDEQSDVFREACEMIANSNAYATLQGHVLVSIDQRRLGDQDLGDPALDSDAKVDQDYVGTCTVTQPELFADLDLSNIHGLIFSVAPSHTRYPCEGKTKSPRLLPSEFRYGLPGNVENVDASFFTAFSNFVVERGLANVLGIKVMQGQAESLVEFSFDDGSLLVEKKDVSTKKVDGRLSNTGWAVTESGAVNQRGEVRCIASETEHFRVTANQAKGVLDVLKVLVDQGILGKKYLNPRLL</sequence>
<keyword evidence="2" id="KW-1185">Reference proteome</keyword>
<organism evidence="1 2">
    <name type="scientific">Chaetomidium leptoderma</name>
    <dbReference type="NCBI Taxonomy" id="669021"/>
    <lineage>
        <taxon>Eukaryota</taxon>
        <taxon>Fungi</taxon>
        <taxon>Dikarya</taxon>
        <taxon>Ascomycota</taxon>
        <taxon>Pezizomycotina</taxon>
        <taxon>Sordariomycetes</taxon>
        <taxon>Sordariomycetidae</taxon>
        <taxon>Sordariales</taxon>
        <taxon>Chaetomiaceae</taxon>
        <taxon>Chaetomidium</taxon>
    </lineage>
</organism>
<proteinExistence type="predicted"/>
<protein>
    <submittedName>
        <fullName evidence="1">Uncharacterized protein</fullName>
    </submittedName>
</protein>